<accession>A0A495JPS0</accession>
<dbReference type="Proteomes" id="UP000277671">
    <property type="component" value="Unassembled WGS sequence"/>
</dbReference>
<dbReference type="RefSeq" id="WP_121159047.1">
    <property type="nucleotide sequence ID" value="NZ_RBKT01000001.1"/>
</dbReference>
<sequence>MSEQSELIEALEEARELPDGDGKIAELERIVAHADAAADVRLGFDARFALIDAYNNHTERWRMLPPFSWCLAAFDRDPSLFDDWDAEMLRWYHKWAIAALRSTPRVGLAQTQAAMDDLERRFRAQGRSLQAVYNLRCRIADHLGDEAQARQWLTRWQGARRDENSDCAGCDPSRQAELLAGWGEWEEAVRTVEPVLAGTLGCAEQPEKALTTVLVAYLRLGRYDEAAQAHVRAYRRHRHERDAFPFLAEHLRFCALSGLHERGLEILGTHLGWLDRPYDDSSAMEFAAAGALVCRLAAEAGVEMSIHRPEYGDRPATDLSVSALGAQLLATAQELAGRFDARNGSSHQSGRMAAWLAERPIDAEVTLPVDEPPDDWAMPDALPPGSRQDLVAPLRMEAIVRELEGRVDHYLLYDDGTVGVQWGKTLIQFEQLGEAKEILHARIIVERRLPADRLTEAYEFCNSWNHDRLLPKAYVHDTGEGELIIAGEVTTDLEHGVSASQLAALVNATIGPGAALADAVADLP</sequence>
<dbReference type="OrthoDB" id="56388at2"/>
<comment type="caution">
    <text evidence="1">The sequence shown here is derived from an EMBL/GenBank/DDBJ whole genome shotgun (WGS) entry which is preliminary data.</text>
</comment>
<protein>
    <submittedName>
        <fullName evidence="1">Putative sensory transduction regulator</fullName>
    </submittedName>
</protein>
<reference evidence="1 2" key="1">
    <citation type="submission" date="2018-10" db="EMBL/GenBank/DDBJ databases">
        <title>Sequencing the genomes of 1000 actinobacteria strains.</title>
        <authorList>
            <person name="Klenk H.-P."/>
        </authorList>
    </citation>
    <scope>NUCLEOTIDE SEQUENCE [LARGE SCALE GENOMIC DNA]</scope>
    <source>
        <strain evidence="1 2">DSM 45175</strain>
    </source>
</reference>
<evidence type="ECO:0000313" key="1">
    <source>
        <dbReference type="EMBL" id="RKR90841.1"/>
    </source>
</evidence>
<keyword evidence="2" id="KW-1185">Reference proteome</keyword>
<dbReference type="InterPro" id="IPR019660">
    <property type="entry name" value="Put_sensory_transdc_reg_YbjN"/>
</dbReference>
<organism evidence="1 2">
    <name type="scientific">Micromonospora pisi</name>
    <dbReference type="NCBI Taxonomy" id="589240"/>
    <lineage>
        <taxon>Bacteria</taxon>
        <taxon>Bacillati</taxon>
        <taxon>Actinomycetota</taxon>
        <taxon>Actinomycetes</taxon>
        <taxon>Micromonosporales</taxon>
        <taxon>Micromonosporaceae</taxon>
        <taxon>Micromonospora</taxon>
    </lineage>
</organism>
<dbReference type="EMBL" id="RBKT01000001">
    <property type="protein sequence ID" value="RKR90841.1"/>
    <property type="molecule type" value="Genomic_DNA"/>
</dbReference>
<dbReference type="Pfam" id="PF10722">
    <property type="entry name" value="YbjN"/>
    <property type="match status" value="1"/>
</dbReference>
<dbReference type="AlphaFoldDB" id="A0A495JPS0"/>
<name>A0A495JPS0_9ACTN</name>
<evidence type="ECO:0000313" key="2">
    <source>
        <dbReference type="Proteomes" id="UP000277671"/>
    </source>
</evidence>
<proteinExistence type="predicted"/>
<gene>
    <name evidence="1" type="ORF">BDK92_5225</name>
</gene>